<comment type="caution">
    <text evidence="2">The sequence shown here is derived from an EMBL/GenBank/DDBJ whole genome shotgun (WGS) entry which is preliminary data.</text>
</comment>
<evidence type="ECO:0000313" key="3">
    <source>
        <dbReference type="Proteomes" id="UP000533533"/>
    </source>
</evidence>
<dbReference type="SUPFAM" id="SSF51395">
    <property type="entry name" value="FMN-linked oxidoreductases"/>
    <property type="match status" value="1"/>
</dbReference>
<protein>
    <recommendedName>
        <fullName evidence="1">NADH:flavin oxidoreductase/NADH oxidase N-terminal domain-containing protein</fullName>
    </recommendedName>
</protein>
<dbReference type="Pfam" id="PF00724">
    <property type="entry name" value="Oxidored_FMN"/>
    <property type="match status" value="1"/>
</dbReference>
<evidence type="ECO:0000259" key="1">
    <source>
        <dbReference type="Pfam" id="PF00724"/>
    </source>
</evidence>
<feature type="domain" description="NADH:flavin oxidoreductase/NADH oxidase N-terminal" evidence="1">
    <location>
        <begin position="9"/>
        <end position="42"/>
    </location>
</feature>
<dbReference type="RefSeq" id="WP_243413327.1">
    <property type="nucleotide sequence ID" value="NZ_JACHVZ010000009.1"/>
</dbReference>
<dbReference type="InterPro" id="IPR013785">
    <property type="entry name" value="Aldolase_TIM"/>
</dbReference>
<name>A0ABR6FPA4_9BURK</name>
<dbReference type="EMBL" id="JACHVZ010000009">
    <property type="protein sequence ID" value="MBB2929251.1"/>
    <property type="molecule type" value="Genomic_DNA"/>
</dbReference>
<dbReference type="Proteomes" id="UP000533533">
    <property type="component" value="Unassembled WGS sequence"/>
</dbReference>
<evidence type="ECO:0000313" key="2">
    <source>
        <dbReference type="EMBL" id="MBB2929251.1"/>
    </source>
</evidence>
<gene>
    <name evidence="2" type="ORF">FHX59_003682</name>
</gene>
<dbReference type="Gene3D" id="3.20.20.70">
    <property type="entry name" value="Aldolase class I"/>
    <property type="match status" value="1"/>
</dbReference>
<dbReference type="InterPro" id="IPR001155">
    <property type="entry name" value="OxRdtase_FMN_N"/>
</dbReference>
<organism evidence="2 3">
    <name type="scientific">Paraburkholderia silvatlantica</name>
    <dbReference type="NCBI Taxonomy" id="321895"/>
    <lineage>
        <taxon>Bacteria</taxon>
        <taxon>Pseudomonadati</taxon>
        <taxon>Pseudomonadota</taxon>
        <taxon>Betaproteobacteria</taxon>
        <taxon>Burkholderiales</taxon>
        <taxon>Burkholderiaceae</taxon>
        <taxon>Paraburkholderia</taxon>
    </lineage>
</organism>
<proteinExistence type="predicted"/>
<sequence length="91" mass="9656">MNTFSTSPLLQPVTLGRLKLKNRIVMAPMTRSRADDTGVSAEERDDCCARLGSSLLDDGIITLLLGAGICSSAAARALREGRGFASTRWGS</sequence>
<reference evidence="2 3" key="1">
    <citation type="submission" date="2020-08" db="EMBL/GenBank/DDBJ databases">
        <title>Genomic Encyclopedia of Type Strains, Phase IV (KMG-V): Genome sequencing to study the core and pangenomes of soil and plant-associated prokaryotes.</title>
        <authorList>
            <person name="Whitman W."/>
        </authorList>
    </citation>
    <scope>NUCLEOTIDE SEQUENCE [LARGE SCALE GENOMIC DNA]</scope>
    <source>
        <strain evidence="2 3">SRMrh-85</strain>
    </source>
</reference>
<keyword evidence="3" id="KW-1185">Reference proteome</keyword>
<accession>A0ABR6FPA4</accession>